<accession>A0AA39QJA4</accession>
<dbReference type="PANTHER" id="PTHR13887:SF41">
    <property type="entry name" value="THIOREDOXIN SUPERFAMILY PROTEIN"/>
    <property type="match status" value="1"/>
</dbReference>
<protein>
    <submittedName>
        <fullName evidence="2">Thioredoxin-like protein</fullName>
    </submittedName>
</protein>
<evidence type="ECO:0000259" key="1">
    <source>
        <dbReference type="Pfam" id="PF01323"/>
    </source>
</evidence>
<proteinExistence type="predicted"/>
<dbReference type="PANTHER" id="PTHR13887">
    <property type="entry name" value="GLUTATHIONE S-TRANSFERASE KAPPA"/>
    <property type="match status" value="1"/>
</dbReference>
<name>A0AA39QJA4_9AGAR</name>
<reference evidence="2" key="1">
    <citation type="submission" date="2023-06" db="EMBL/GenBank/DDBJ databases">
        <authorList>
            <consortium name="Lawrence Berkeley National Laboratory"/>
            <person name="Ahrendt S."/>
            <person name="Sahu N."/>
            <person name="Indic B."/>
            <person name="Wong-Bajracharya J."/>
            <person name="Merenyi Z."/>
            <person name="Ke H.-M."/>
            <person name="Monk M."/>
            <person name="Kocsube S."/>
            <person name="Drula E."/>
            <person name="Lipzen A."/>
            <person name="Balint B."/>
            <person name="Henrissat B."/>
            <person name="Andreopoulos B."/>
            <person name="Martin F.M."/>
            <person name="Harder C.B."/>
            <person name="Rigling D."/>
            <person name="Ford K.L."/>
            <person name="Foster G.D."/>
            <person name="Pangilinan J."/>
            <person name="Papanicolaou A."/>
            <person name="Barry K."/>
            <person name="LaButti K."/>
            <person name="Viragh M."/>
            <person name="Koriabine M."/>
            <person name="Yan M."/>
            <person name="Riley R."/>
            <person name="Champramary S."/>
            <person name="Plett K.L."/>
            <person name="Tsai I.J."/>
            <person name="Slot J."/>
            <person name="Sipos G."/>
            <person name="Plett J."/>
            <person name="Nagy L.G."/>
            <person name="Grigoriev I.V."/>
        </authorList>
    </citation>
    <scope>NUCLEOTIDE SEQUENCE</scope>
    <source>
        <strain evidence="2">HWK02</strain>
    </source>
</reference>
<keyword evidence="3" id="KW-1185">Reference proteome</keyword>
<dbReference type="CDD" id="cd03024">
    <property type="entry name" value="DsbA_FrnE"/>
    <property type="match status" value="1"/>
</dbReference>
<dbReference type="InterPro" id="IPR001853">
    <property type="entry name" value="DSBA-like_thioredoxin_dom"/>
</dbReference>
<comment type="caution">
    <text evidence="2">The sequence shown here is derived from an EMBL/GenBank/DDBJ whole genome shotgun (WGS) entry which is preliminary data.</text>
</comment>
<dbReference type="SUPFAM" id="SSF52833">
    <property type="entry name" value="Thioredoxin-like"/>
    <property type="match status" value="1"/>
</dbReference>
<feature type="domain" description="DSBA-like thioredoxin" evidence="1">
    <location>
        <begin position="50"/>
        <end position="192"/>
    </location>
</feature>
<evidence type="ECO:0000313" key="3">
    <source>
        <dbReference type="Proteomes" id="UP001175228"/>
    </source>
</evidence>
<dbReference type="Pfam" id="PF01323">
    <property type="entry name" value="DSBA"/>
    <property type="match status" value="1"/>
</dbReference>
<dbReference type="EMBL" id="JAUEPU010000003">
    <property type="protein sequence ID" value="KAK0503957.1"/>
    <property type="molecule type" value="Genomic_DNA"/>
</dbReference>
<dbReference type="InterPro" id="IPR036249">
    <property type="entry name" value="Thioredoxin-like_sf"/>
</dbReference>
<dbReference type="GO" id="GO:0016491">
    <property type="term" value="F:oxidoreductase activity"/>
    <property type="evidence" value="ECO:0007669"/>
    <property type="project" value="InterPro"/>
</dbReference>
<gene>
    <name evidence="2" type="ORF">EDD18DRAFT_482640</name>
</gene>
<organism evidence="2 3">
    <name type="scientific">Armillaria luteobubalina</name>
    <dbReference type="NCBI Taxonomy" id="153913"/>
    <lineage>
        <taxon>Eukaryota</taxon>
        <taxon>Fungi</taxon>
        <taxon>Dikarya</taxon>
        <taxon>Basidiomycota</taxon>
        <taxon>Agaricomycotina</taxon>
        <taxon>Agaricomycetes</taxon>
        <taxon>Agaricomycetidae</taxon>
        <taxon>Agaricales</taxon>
        <taxon>Marasmiineae</taxon>
        <taxon>Physalacriaceae</taxon>
        <taxon>Armillaria</taxon>
    </lineage>
</organism>
<sequence length="278" mass="31041">MLYKNRRMTADPHPFISYDSPNHHSRHNLGYVRIFNSKDCATLNKTLRADTICPWCCIGLKHVKAAIKQIKESGLPVEFQFQFHPFMLDANLPPSPGYNKRAWYASRLGASRIKAAEEQMVSLGLSEGVTLNYDGQVSNTLDSHRLVAKVRKIGGEKAQLKVMEALSLAYLERADDIGDSDVLATEVAATGVMTKSEVNFSCPRFVVWLIAQFLRQVLAFLASNEFKQEILSSIRGSHLNGVSGVPYTLVNKKYALTGAQPASSFFRIFNEIARGQRK</sequence>
<dbReference type="Proteomes" id="UP001175228">
    <property type="component" value="Unassembled WGS sequence"/>
</dbReference>
<dbReference type="AlphaFoldDB" id="A0AA39QJA4"/>
<evidence type="ECO:0000313" key="2">
    <source>
        <dbReference type="EMBL" id="KAK0503957.1"/>
    </source>
</evidence>
<dbReference type="Gene3D" id="3.40.30.10">
    <property type="entry name" value="Glutaredoxin"/>
    <property type="match status" value="1"/>
</dbReference>